<sequence>CPDGGNLAQGLPTSGLRFVDGCGCRDELFFSLAQSVACHGCHVQLRLPAAIVIQTLGRARTVKVIGQFSIGERSFGRLSISESAALRDALLSTVDVWMSAEDIQ</sequence>
<evidence type="ECO:0000313" key="2">
    <source>
        <dbReference type="Proteomes" id="UP000053841"/>
    </source>
</evidence>
<dbReference type="HOGENOM" id="CLU_2256366_0_0_1"/>
<evidence type="ECO:0000313" key="1">
    <source>
        <dbReference type="EMBL" id="EUC37763.1"/>
    </source>
</evidence>
<protein>
    <submittedName>
        <fullName evidence="1">Uncharacterized protein</fullName>
    </submittedName>
</protein>
<proteinExistence type="predicted"/>
<dbReference type="GeneID" id="19151823"/>
<reference evidence="1 2" key="1">
    <citation type="journal article" date="2013" name="PLoS Genet.">
        <title>Comparative genome structure, secondary metabolite, and effector coding capacity across Cochliobolus pathogens.</title>
        <authorList>
            <person name="Condon B.J."/>
            <person name="Leng Y."/>
            <person name="Wu D."/>
            <person name="Bushley K.E."/>
            <person name="Ohm R.A."/>
            <person name="Otillar R."/>
            <person name="Martin J."/>
            <person name="Schackwitz W."/>
            <person name="Grimwood J."/>
            <person name="MohdZainudin N."/>
            <person name="Xue C."/>
            <person name="Wang R."/>
            <person name="Manning V.A."/>
            <person name="Dhillon B."/>
            <person name="Tu Z.J."/>
            <person name="Steffenson B.J."/>
            <person name="Salamov A."/>
            <person name="Sun H."/>
            <person name="Lowry S."/>
            <person name="LaButti K."/>
            <person name="Han J."/>
            <person name="Copeland A."/>
            <person name="Lindquist E."/>
            <person name="Barry K."/>
            <person name="Schmutz J."/>
            <person name="Baker S.E."/>
            <person name="Ciuffetti L.M."/>
            <person name="Grigoriev I.V."/>
            <person name="Zhong S."/>
            <person name="Turgeon B.G."/>
        </authorList>
    </citation>
    <scope>NUCLEOTIDE SEQUENCE [LARGE SCALE GENOMIC DNA]</scope>
    <source>
        <strain evidence="1 2">26-R-13</strain>
    </source>
</reference>
<organism evidence="1 2">
    <name type="scientific">Cochliobolus carbonum (strain 26-R-13)</name>
    <name type="common">Maize leaf spot fungus</name>
    <name type="synonym">Bipolaris zeicola</name>
    <dbReference type="NCBI Taxonomy" id="930089"/>
    <lineage>
        <taxon>Eukaryota</taxon>
        <taxon>Fungi</taxon>
        <taxon>Dikarya</taxon>
        <taxon>Ascomycota</taxon>
        <taxon>Pezizomycotina</taxon>
        <taxon>Dothideomycetes</taxon>
        <taxon>Pleosporomycetidae</taxon>
        <taxon>Pleosporales</taxon>
        <taxon>Pleosporineae</taxon>
        <taxon>Pleosporaceae</taxon>
        <taxon>Bipolaris</taxon>
    </lineage>
</organism>
<feature type="non-terminal residue" evidence="1">
    <location>
        <position position="1"/>
    </location>
</feature>
<accession>W6YJC7</accession>
<keyword evidence="2" id="KW-1185">Reference proteome</keyword>
<dbReference type="RefSeq" id="XP_007707989.1">
    <property type="nucleotide sequence ID" value="XM_007709799.1"/>
</dbReference>
<dbReference type="EMBL" id="KI964548">
    <property type="protein sequence ID" value="EUC37763.1"/>
    <property type="molecule type" value="Genomic_DNA"/>
</dbReference>
<gene>
    <name evidence="1" type="ORF">COCCADRAFT_84718</name>
</gene>
<dbReference type="KEGG" id="bze:COCCADRAFT_84718"/>
<dbReference type="AlphaFoldDB" id="W6YJC7"/>
<dbReference type="Proteomes" id="UP000053841">
    <property type="component" value="Unassembled WGS sequence"/>
</dbReference>
<name>W6YJC7_COCC2</name>